<protein>
    <submittedName>
        <fullName evidence="1">A/G-specific adenine glycosylase</fullName>
    </submittedName>
</protein>
<keyword evidence="2" id="KW-1185">Reference proteome</keyword>
<evidence type="ECO:0000313" key="1">
    <source>
        <dbReference type="EMBL" id="QUC68152.1"/>
    </source>
</evidence>
<dbReference type="EMBL" id="CP068393">
    <property type="protein sequence ID" value="QUC68152.1"/>
    <property type="molecule type" value="Genomic_DNA"/>
</dbReference>
<dbReference type="Proteomes" id="UP000682782">
    <property type="component" value="Chromosome"/>
</dbReference>
<gene>
    <name evidence="1" type="primary">mutY</name>
    <name evidence="1" type="ORF">JYE49_05525</name>
</gene>
<accession>A0AC61MYL0</accession>
<organism evidence="1 2">
    <name type="scientific">Aristaeella hokkaidonensis</name>
    <dbReference type="NCBI Taxonomy" id="3046382"/>
    <lineage>
        <taxon>Bacteria</taxon>
        <taxon>Bacillati</taxon>
        <taxon>Bacillota</taxon>
        <taxon>Clostridia</taxon>
        <taxon>Eubacteriales</taxon>
        <taxon>Aristaeellaceae</taxon>
        <taxon>Aristaeella</taxon>
    </lineage>
</organism>
<evidence type="ECO:0000313" key="2">
    <source>
        <dbReference type="Proteomes" id="UP000682782"/>
    </source>
</evidence>
<name>A0AC61MYL0_9FIRM</name>
<proteinExistence type="predicted"/>
<sequence>MEKLTAALLDWYDRCARDLPWRGFHDAYRTWVSEAMLQQTRVETVLSYYDRFLARFPSLAALADAPEEDVLKAWEGLGYYSRARNLWKGARQVMEEYDGVLPRDPEKMKKIQGIGPYTAGAIASIAYDVPIPAVDGNVIRVMSRIYGIRTDALEPETRRRIESLAAALVPQERPGDHNQAVMDLGATVCVPGTPDCARCPLSSFCDAFKAGDAADLPVLPKAKPQKVIPYSLLIIHSGDRVLMRQRTERLLQGLWCFPMLEGDSSAEELLPVACKKLHLSFSPLRDAGTARHVFTHQIWLMHIYETDAEASASAPAGYEFVPVSRLKDLTLPAAMNAAAAILTR</sequence>
<reference evidence="1" key="1">
    <citation type="submission" date="2021-01" db="EMBL/GenBank/DDBJ databases">
        <title>Complete genome sequence of Clostridiales bacterium R-7.</title>
        <authorList>
            <person name="Mahoney-Kurpe S.C."/>
            <person name="Palevich N."/>
            <person name="Koike S."/>
            <person name="Moon C.D."/>
            <person name="Attwood G.T."/>
        </authorList>
    </citation>
    <scope>NUCLEOTIDE SEQUENCE</scope>
    <source>
        <strain evidence="1">R-7</strain>
    </source>
</reference>